<reference evidence="8 9" key="1">
    <citation type="journal article" date="2017" name="ISME J.">
        <title>Energy and carbon metabolisms in a deep terrestrial subsurface fluid microbial community.</title>
        <authorList>
            <person name="Momper L."/>
            <person name="Jungbluth S.P."/>
            <person name="Lee M.D."/>
            <person name="Amend J.P."/>
        </authorList>
    </citation>
    <scope>NUCLEOTIDE SEQUENCE [LARGE SCALE GENOMIC DNA]</scope>
    <source>
        <strain evidence="8">SURF_26</strain>
    </source>
</reference>
<proteinExistence type="inferred from homology"/>
<dbReference type="Gene3D" id="3.40.50.12790">
    <property type="entry name" value="FHIPEP family, domain 4"/>
    <property type="match status" value="1"/>
</dbReference>
<name>A0A3A4R1K1_9BACT</name>
<evidence type="ECO:0000256" key="1">
    <source>
        <dbReference type="ARBA" id="ARBA00004651"/>
    </source>
</evidence>
<keyword evidence="6 7" id="KW-0472">Membrane</keyword>
<dbReference type="GO" id="GO:0009306">
    <property type="term" value="P:protein secretion"/>
    <property type="evidence" value="ECO:0007669"/>
    <property type="project" value="InterPro"/>
</dbReference>
<comment type="function">
    <text evidence="7">Required for formation of the rod structure of the flagellar apparatus. Together with FliI and FliH, may constitute the export apparatus of flagellin.</text>
</comment>
<keyword evidence="7" id="KW-0813">Transport</keyword>
<keyword evidence="7" id="KW-1006">Bacterial flagellum protein export</keyword>
<evidence type="ECO:0000256" key="4">
    <source>
        <dbReference type="ARBA" id="ARBA00022692"/>
    </source>
</evidence>
<comment type="caution">
    <text evidence="8">The sequence shown here is derived from an EMBL/GenBank/DDBJ whole genome shotgun (WGS) entry which is preliminary data.</text>
</comment>
<dbReference type="InterPro" id="IPR001712">
    <property type="entry name" value="T3SS_FHIPEP"/>
</dbReference>
<comment type="similarity">
    <text evidence="2 7">Belongs to the FHIPEP (flagella/HR/invasion proteins export pore) family.</text>
</comment>
<dbReference type="InterPro" id="IPR042196">
    <property type="entry name" value="FHIPEP_4"/>
</dbReference>
<dbReference type="GO" id="GO:0044780">
    <property type="term" value="P:bacterial-type flagellum assembly"/>
    <property type="evidence" value="ECO:0007669"/>
    <property type="project" value="InterPro"/>
</dbReference>
<keyword evidence="7" id="KW-0653">Protein transport</keyword>
<keyword evidence="3 7" id="KW-1003">Cell membrane</keyword>
<dbReference type="GO" id="GO:0005886">
    <property type="term" value="C:plasma membrane"/>
    <property type="evidence" value="ECO:0007669"/>
    <property type="project" value="UniProtKB-SubCell"/>
</dbReference>
<keyword evidence="8" id="KW-0282">Flagellum</keyword>
<feature type="transmembrane region" description="Helical" evidence="7">
    <location>
        <begin position="104"/>
        <end position="127"/>
    </location>
</feature>
<dbReference type="Pfam" id="PF00771">
    <property type="entry name" value="FHIPEP"/>
    <property type="match status" value="1"/>
</dbReference>
<evidence type="ECO:0000256" key="3">
    <source>
        <dbReference type="ARBA" id="ARBA00022475"/>
    </source>
</evidence>
<gene>
    <name evidence="7 8" type="primary">flhA</name>
    <name evidence="8" type="ORF">C4541_07765</name>
</gene>
<dbReference type="AlphaFoldDB" id="A0A3A4R1K1"/>
<dbReference type="Proteomes" id="UP000266426">
    <property type="component" value="Unassembled WGS sequence"/>
</dbReference>
<evidence type="ECO:0000313" key="8">
    <source>
        <dbReference type="EMBL" id="RJP58523.1"/>
    </source>
</evidence>
<dbReference type="NCBIfam" id="TIGR01398">
    <property type="entry name" value="FlhA"/>
    <property type="match status" value="1"/>
</dbReference>
<feature type="transmembrane region" description="Helical" evidence="7">
    <location>
        <begin position="242"/>
        <end position="259"/>
    </location>
</feature>
<dbReference type="Gene3D" id="1.10.8.540">
    <property type="entry name" value="FHIPEP family, domain 3"/>
    <property type="match status" value="1"/>
</dbReference>
<comment type="subcellular location">
    <subcellularLocation>
        <location evidence="1 7">Cell membrane</location>
        <topology evidence="1 7">Multi-pass membrane protein</topology>
    </subcellularLocation>
</comment>
<dbReference type="PRINTS" id="PR00949">
    <property type="entry name" value="TYPE3IMAPROT"/>
</dbReference>
<evidence type="ECO:0000313" key="9">
    <source>
        <dbReference type="Proteomes" id="UP000266426"/>
    </source>
</evidence>
<dbReference type="InterPro" id="IPR042193">
    <property type="entry name" value="FHIPEP_3"/>
</dbReference>
<dbReference type="InterPro" id="IPR006301">
    <property type="entry name" value="FlhA"/>
</dbReference>
<feature type="transmembrane region" description="Helical" evidence="7">
    <location>
        <begin position="12"/>
        <end position="33"/>
    </location>
</feature>
<dbReference type="EMBL" id="QZJZ01000065">
    <property type="protein sequence ID" value="RJP58523.1"/>
    <property type="molecule type" value="Genomic_DNA"/>
</dbReference>
<protein>
    <recommendedName>
        <fullName evidence="7">Flagellar biosynthesis protein FlhA</fullName>
    </recommendedName>
</protein>
<evidence type="ECO:0000256" key="5">
    <source>
        <dbReference type="ARBA" id="ARBA00022989"/>
    </source>
</evidence>
<keyword evidence="5 7" id="KW-1133">Transmembrane helix</keyword>
<evidence type="ECO:0000256" key="2">
    <source>
        <dbReference type="ARBA" id="ARBA00008835"/>
    </source>
</evidence>
<evidence type="ECO:0000256" key="7">
    <source>
        <dbReference type="RuleBase" id="RU364093"/>
    </source>
</evidence>
<dbReference type="InterPro" id="IPR042194">
    <property type="entry name" value="FHIPEP_1"/>
</dbReference>
<feature type="transmembrane region" description="Helical" evidence="7">
    <location>
        <begin position="279"/>
        <end position="297"/>
    </location>
</feature>
<keyword evidence="8" id="KW-0969">Cilium</keyword>
<evidence type="ECO:0000256" key="6">
    <source>
        <dbReference type="ARBA" id="ARBA00023136"/>
    </source>
</evidence>
<accession>A0A3A4R1K1</accession>
<dbReference type="PANTHER" id="PTHR30161:SF1">
    <property type="entry name" value="FLAGELLAR BIOSYNTHESIS PROTEIN FLHA-RELATED"/>
    <property type="match status" value="1"/>
</dbReference>
<organism evidence="8 9">
    <name type="scientific">Candidatus Auribacter fodinae</name>
    <dbReference type="NCBI Taxonomy" id="2093366"/>
    <lineage>
        <taxon>Bacteria</taxon>
        <taxon>Pseudomonadati</taxon>
        <taxon>Candidatus Auribacterota</taxon>
        <taxon>Candidatus Auribacteria</taxon>
        <taxon>Candidatus Auribacterales</taxon>
        <taxon>Candidatus Auribacteraceae</taxon>
        <taxon>Candidatus Auribacter</taxon>
    </lineage>
</organism>
<feature type="transmembrane region" description="Helical" evidence="7">
    <location>
        <begin position="67"/>
        <end position="84"/>
    </location>
</feature>
<keyword evidence="4 7" id="KW-0812">Transmembrane</keyword>
<keyword evidence="8" id="KW-0966">Cell projection</keyword>
<feature type="transmembrane region" description="Helical" evidence="7">
    <location>
        <begin position="39"/>
        <end position="60"/>
    </location>
</feature>
<dbReference type="PANTHER" id="PTHR30161">
    <property type="entry name" value="FLAGELLAR EXPORT PROTEIN, MEMBRANE FLHA SUBUNIT-RELATED"/>
    <property type="match status" value="1"/>
</dbReference>
<feature type="transmembrane region" description="Helical" evidence="7">
    <location>
        <begin position="200"/>
        <end position="222"/>
    </location>
</feature>
<sequence length="699" mass="76519">MPEKKPFSIETLTRHGDIGLAIGIVGILIALIIPLPSAILDVLLTLNITIGILILLTSTLTPRPLDFSVFPSLLLFTTLFRLSLNVATTRQILLTGYAGKVIEIFGSFVVGGNYIVGTVIFLILVVIQFTVITKGATRIAEVAARFTLDSMPGKQLSIDADLNAGLITEDEAKKKRKELAREGDFYGAMDGASKFVRGDAMAGIIITFINILGGIGIGFFQMGIPIVEALQKYTLLTIGDGLIAQIPSLIIATASGIIVTRAGDSEESLGSNMTRQIFANPRASLIAAGILFLFGMVPGFPKIPFFSIALGVGVIGYLSRSLKEVKETPVIEEVDEEEDRRNKLEQLLQVDTMEIEIGYGLIPLVDVNQGGTLLDRINVIRKQFASDYGMIIPSIRIRDNIQIQPNEYVIKVRDVKVAQGEVEPEYYLAMNPGTAMVELDGHRTTEPAFGLPAVWVDNSRRDYAESMGYTVVDDVSVLATHLTEIIRSHLSELLSRQDVSNLLDNLKETNKAVVEEVVPNQLTLGTVHRVLQNLLRESVTIKNLSVIIETLSDYGQKIKDPDILSEFVRHNLGRSIIAPLLDKSGQLNVLSLDPQLEKMLADCVQGSDRGSQIALDPSVMQVIINNIAHKVDRLNARGEQPVLICSPSIRQHIKRMCESRMPHLTVISYAEVDPKIVLRPLDVVSLNHQEADAPASLTI</sequence>
<dbReference type="Gene3D" id="3.40.30.60">
    <property type="entry name" value="FHIPEP family, domain 1"/>
    <property type="match status" value="1"/>
</dbReference>
<dbReference type="PIRSF" id="PIRSF005419">
    <property type="entry name" value="FlhA"/>
    <property type="match status" value="1"/>
</dbReference>
<keyword evidence="7" id="KW-1005">Bacterial flagellum biogenesis</keyword>